<comment type="caution">
    <text evidence="3">The sequence shown here is derived from an EMBL/GenBank/DDBJ whole genome shotgun (WGS) entry which is preliminary data.</text>
</comment>
<dbReference type="PANTHER" id="PTHR21974">
    <property type="entry name" value="RE15880P"/>
    <property type="match status" value="1"/>
</dbReference>
<reference evidence="3 4" key="1">
    <citation type="submission" date="2023-08" db="EMBL/GenBank/DDBJ databases">
        <title>Annotated Genome Sequence of Vanrija albida AlHP1.</title>
        <authorList>
            <person name="Herzog R."/>
        </authorList>
    </citation>
    <scope>NUCLEOTIDE SEQUENCE [LARGE SCALE GENOMIC DNA]</scope>
    <source>
        <strain evidence="3 4">AlHP1</strain>
    </source>
</reference>
<evidence type="ECO:0000256" key="1">
    <source>
        <dbReference type="SAM" id="Coils"/>
    </source>
</evidence>
<dbReference type="Proteomes" id="UP001565368">
    <property type="component" value="Unassembled WGS sequence"/>
</dbReference>
<keyword evidence="4" id="KW-1185">Reference proteome</keyword>
<dbReference type="PANTHER" id="PTHR21974:SF2">
    <property type="entry name" value="RE15880P"/>
    <property type="match status" value="1"/>
</dbReference>
<evidence type="ECO:0000313" key="3">
    <source>
        <dbReference type="EMBL" id="KAL1408876.1"/>
    </source>
</evidence>
<proteinExistence type="predicted"/>
<evidence type="ECO:0000256" key="2">
    <source>
        <dbReference type="SAM" id="MobiDB-lite"/>
    </source>
</evidence>
<name>A0ABR3Q2J4_9TREE</name>
<gene>
    <name evidence="3" type="ORF">Q8F55_005690</name>
</gene>
<feature type="compositionally biased region" description="Basic residues" evidence="2">
    <location>
        <begin position="235"/>
        <end position="245"/>
    </location>
</feature>
<accession>A0ABR3Q2J4</accession>
<keyword evidence="1" id="KW-0175">Coiled coil</keyword>
<dbReference type="RefSeq" id="XP_069208820.1">
    <property type="nucleotide sequence ID" value="XM_069354178.1"/>
</dbReference>
<dbReference type="GeneID" id="95986733"/>
<feature type="region of interest" description="Disordered" evidence="2">
    <location>
        <begin position="221"/>
        <end position="245"/>
    </location>
</feature>
<feature type="coiled-coil region" evidence="1">
    <location>
        <begin position="119"/>
        <end position="146"/>
    </location>
</feature>
<dbReference type="EMBL" id="JBBXJM010000004">
    <property type="protein sequence ID" value="KAL1408876.1"/>
    <property type="molecule type" value="Genomic_DNA"/>
</dbReference>
<sequence length="358" mass="39252">MGRPDMNTHTHPPTDPIAANLDKHRELTGSLGELAYAPGDLATARAVHKRAGADLAAKQARLAKLDPQVKDRYKQWQASQTSTTTRLFAKIRNPGTGGEALARRIQTEQNEYEMVFNEQQEVQGAIKGLQERLAQLTDEIDTLAQLSARHGELREQLLALYARVFDGPTPGYPEEDEQEGLVNATRLHAGEVDAALQTDRHVLALLTQALECAERAARQFRKAQKAGSDQNGNSRRGHHNAKGKRNYHEARGLLDRAASVQPQLPRFEGELPRSGFWSGNHSEKKHFCRALVQHNVLMRDMCAGAIATAERDLADAQARIGDGVALLEGIRCRIMEERGCARGGAPPLYEGGGVGVMA</sequence>
<evidence type="ECO:0000313" key="4">
    <source>
        <dbReference type="Proteomes" id="UP001565368"/>
    </source>
</evidence>
<organism evidence="3 4">
    <name type="scientific">Vanrija albida</name>
    <dbReference type="NCBI Taxonomy" id="181172"/>
    <lineage>
        <taxon>Eukaryota</taxon>
        <taxon>Fungi</taxon>
        <taxon>Dikarya</taxon>
        <taxon>Basidiomycota</taxon>
        <taxon>Agaricomycotina</taxon>
        <taxon>Tremellomycetes</taxon>
        <taxon>Trichosporonales</taxon>
        <taxon>Trichosporonaceae</taxon>
        <taxon>Vanrija</taxon>
    </lineage>
</organism>
<protein>
    <submittedName>
        <fullName evidence="3">Uncharacterized protein</fullName>
    </submittedName>
</protein>